<feature type="chain" id="PRO_5046866419" evidence="5">
    <location>
        <begin position="24"/>
        <end position="181"/>
    </location>
</feature>
<organism evidence="7 8">
    <name type="scientific">Enterobacter vonholyi</name>
    <dbReference type="NCBI Taxonomy" id="2797505"/>
    <lineage>
        <taxon>Bacteria</taxon>
        <taxon>Pseudomonadati</taxon>
        <taxon>Pseudomonadota</taxon>
        <taxon>Gammaproteobacteria</taxon>
        <taxon>Enterobacterales</taxon>
        <taxon>Enterobacteriaceae</taxon>
        <taxon>Enterobacter</taxon>
    </lineage>
</organism>
<dbReference type="InterPro" id="IPR050263">
    <property type="entry name" value="Bact_Fimbrial_Adh_Pro"/>
</dbReference>
<dbReference type="PANTHER" id="PTHR33420:SF3">
    <property type="entry name" value="FIMBRIAL SUBUNIT ELFA"/>
    <property type="match status" value="1"/>
</dbReference>
<feature type="signal peptide" evidence="5">
    <location>
        <begin position="1"/>
        <end position="23"/>
    </location>
</feature>
<dbReference type="EMBL" id="JALLMC010000005">
    <property type="protein sequence ID" value="MEB6411004.1"/>
    <property type="molecule type" value="Genomic_DNA"/>
</dbReference>
<evidence type="ECO:0000313" key="8">
    <source>
        <dbReference type="Proteomes" id="UP001306510"/>
    </source>
</evidence>
<feature type="domain" description="Fimbrial-type adhesion" evidence="6">
    <location>
        <begin position="34"/>
        <end position="180"/>
    </location>
</feature>
<evidence type="ECO:0000256" key="5">
    <source>
        <dbReference type="SAM" id="SignalP"/>
    </source>
</evidence>
<gene>
    <name evidence="7" type="ORF">MXM28_15040</name>
</gene>
<dbReference type="SUPFAM" id="SSF49401">
    <property type="entry name" value="Bacterial adhesins"/>
    <property type="match status" value="1"/>
</dbReference>
<comment type="caution">
    <text evidence="7">The sequence shown here is derived from an EMBL/GenBank/DDBJ whole genome shotgun (WGS) entry which is preliminary data.</text>
</comment>
<comment type="similarity">
    <text evidence="2">Belongs to the fimbrial protein family.</text>
</comment>
<comment type="subcellular location">
    <subcellularLocation>
        <location evidence="1">Fimbrium</location>
    </subcellularLocation>
</comment>
<dbReference type="Proteomes" id="UP001306510">
    <property type="component" value="Unassembled WGS sequence"/>
</dbReference>
<dbReference type="Gene3D" id="2.60.40.1090">
    <property type="entry name" value="Fimbrial-type adhesion domain"/>
    <property type="match status" value="1"/>
</dbReference>
<name>A0ABU6E455_9ENTR</name>
<keyword evidence="4" id="KW-0281">Fimbrium</keyword>
<dbReference type="InterPro" id="IPR008966">
    <property type="entry name" value="Adhesion_dom_sf"/>
</dbReference>
<accession>A0ABU6E455</accession>
<evidence type="ECO:0000313" key="7">
    <source>
        <dbReference type="EMBL" id="MEB6411004.1"/>
    </source>
</evidence>
<sequence>MKKQVLAIIAASFIAGTSFTTQAASTTTVSGGTIQFLGSVVDAPCSVSADSEHGIVTLDQVTLDSLGTKGTASGQAKAFSINLENCDVTTYTNATVTFHGQSSPDQAGVLANTAGSGAATGVALQLYGPDGNKLDVEKASSSQSLSNGTNKIPMSVDYMTTADAPTAGAVESVATFQITYS</sequence>
<dbReference type="InterPro" id="IPR036937">
    <property type="entry name" value="Adhesion_dom_fimbrial_sf"/>
</dbReference>
<protein>
    <submittedName>
        <fullName evidence="7">Fimbrial protein</fullName>
    </submittedName>
</protein>
<dbReference type="PANTHER" id="PTHR33420">
    <property type="entry name" value="FIMBRIAL SUBUNIT ELFA-RELATED"/>
    <property type="match status" value="1"/>
</dbReference>
<dbReference type="Pfam" id="PF00419">
    <property type="entry name" value="Fimbrial"/>
    <property type="match status" value="1"/>
</dbReference>
<dbReference type="InterPro" id="IPR000259">
    <property type="entry name" value="Adhesion_dom_fimbrial"/>
</dbReference>
<proteinExistence type="inferred from homology"/>
<keyword evidence="8" id="KW-1185">Reference proteome</keyword>
<evidence type="ECO:0000256" key="2">
    <source>
        <dbReference type="ARBA" id="ARBA00006671"/>
    </source>
</evidence>
<evidence type="ECO:0000256" key="1">
    <source>
        <dbReference type="ARBA" id="ARBA00004561"/>
    </source>
</evidence>
<evidence type="ECO:0000259" key="6">
    <source>
        <dbReference type="Pfam" id="PF00419"/>
    </source>
</evidence>
<evidence type="ECO:0000256" key="4">
    <source>
        <dbReference type="ARBA" id="ARBA00023263"/>
    </source>
</evidence>
<reference evidence="7 8" key="1">
    <citation type="submission" date="2022-04" db="EMBL/GenBank/DDBJ databases">
        <title>Whole genome surviellance of AMR bacteria from Assam, India: One Health Study.</title>
        <authorList>
            <person name="Mendem S.K."/>
            <person name="Rakshit O."/>
            <person name="Murugesan D."/>
            <person name="Shome R."/>
            <person name="Raisen C."/>
            <person name="Holmes M.A."/>
            <person name="Saikia K."/>
            <person name="Shome B.R."/>
        </authorList>
    </citation>
    <scope>NUCLEOTIDE SEQUENCE [LARGE SCALE GENOMIC DNA]</scope>
    <source>
        <strain evidence="7 8">MGG-11lp</strain>
    </source>
</reference>
<keyword evidence="3 5" id="KW-0732">Signal</keyword>
<dbReference type="RefSeq" id="WP_252092576.1">
    <property type="nucleotide sequence ID" value="NZ_JALLMC010000005.1"/>
</dbReference>
<evidence type="ECO:0000256" key="3">
    <source>
        <dbReference type="ARBA" id="ARBA00022729"/>
    </source>
</evidence>